<proteinExistence type="predicted"/>
<evidence type="ECO:0000313" key="2">
    <source>
        <dbReference type="Proteomes" id="UP000320735"/>
    </source>
</evidence>
<gene>
    <name evidence="1" type="ORF">CA54_38600</name>
</gene>
<evidence type="ECO:0000313" key="1">
    <source>
        <dbReference type="EMBL" id="TWU08626.1"/>
    </source>
</evidence>
<keyword evidence="2" id="KW-1185">Reference proteome</keyword>
<protein>
    <recommendedName>
        <fullName evidence="3">Transposase DDE domain-containing protein</fullName>
    </recommendedName>
</protein>
<name>A0A5C6BBJ5_9PLAN</name>
<evidence type="ECO:0008006" key="3">
    <source>
        <dbReference type="Google" id="ProtNLM"/>
    </source>
</evidence>
<dbReference type="EMBL" id="SJPP01000002">
    <property type="protein sequence ID" value="TWU08626.1"/>
    <property type="molecule type" value="Genomic_DNA"/>
</dbReference>
<organism evidence="1 2">
    <name type="scientific">Symmachiella macrocystis</name>
    <dbReference type="NCBI Taxonomy" id="2527985"/>
    <lineage>
        <taxon>Bacteria</taxon>
        <taxon>Pseudomonadati</taxon>
        <taxon>Planctomycetota</taxon>
        <taxon>Planctomycetia</taxon>
        <taxon>Planctomycetales</taxon>
        <taxon>Planctomycetaceae</taxon>
        <taxon>Symmachiella</taxon>
    </lineage>
</organism>
<dbReference type="AlphaFoldDB" id="A0A5C6BBJ5"/>
<dbReference type="Proteomes" id="UP000320735">
    <property type="component" value="Unassembled WGS sequence"/>
</dbReference>
<accession>A0A5C6BBJ5</accession>
<sequence length="59" mass="6807">MKAEFPNATCRDRNLEQFYVRGLVKAKSVSLLQALAHNFQRTLALRRKAGLALFVMRKE</sequence>
<reference evidence="1 2" key="1">
    <citation type="submission" date="2019-02" db="EMBL/GenBank/DDBJ databases">
        <title>Deep-cultivation of Planctomycetes and their phenomic and genomic characterization uncovers novel biology.</title>
        <authorList>
            <person name="Wiegand S."/>
            <person name="Jogler M."/>
            <person name="Boedeker C."/>
            <person name="Pinto D."/>
            <person name="Vollmers J."/>
            <person name="Rivas-Marin E."/>
            <person name="Kohn T."/>
            <person name="Peeters S.H."/>
            <person name="Heuer A."/>
            <person name="Rast P."/>
            <person name="Oberbeckmann S."/>
            <person name="Bunk B."/>
            <person name="Jeske O."/>
            <person name="Meyerdierks A."/>
            <person name="Storesund J.E."/>
            <person name="Kallscheuer N."/>
            <person name="Luecker S."/>
            <person name="Lage O.M."/>
            <person name="Pohl T."/>
            <person name="Merkel B.J."/>
            <person name="Hornburger P."/>
            <person name="Mueller R.-W."/>
            <person name="Bruemmer F."/>
            <person name="Labrenz M."/>
            <person name="Spormann A.M."/>
            <person name="Op Den Camp H."/>
            <person name="Overmann J."/>
            <person name="Amann R."/>
            <person name="Jetten M.S.M."/>
            <person name="Mascher T."/>
            <person name="Medema M.H."/>
            <person name="Devos D.P."/>
            <person name="Kaster A.-K."/>
            <person name="Ovreas L."/>
            <person name="Rohde M."/>
            <person name="Galperin M.Y."/>
            <person name="Jogler C."/>
        </authorList>
    </citation>
    <scope>NUCLEOTIDE SEQUENCE [LARGE SCALE GENOMIC DNA]</scope>
    <source>
        <strain evidence="1 2">CA54</strain>
    </source>
</reference>
<comment type="caution">
    <text evidence="1">The sequence shown here is derived from an EMBL/GenBank/DDBJ whole genome shotgun (WGS) entry which is preliminary data.</text>
</comment>